<feature type="domain" description="Sulfatase N-terminal" evidence="13">
    <location>
        <begin position="250"/>
        <end position="541"/>
    </location>
</feature>
<keyword evidence="10" id="KW-0464">Manganese</keyword>
<keyword evidence="5 12" id="KW-0812">Transmembrane</keyword>
<feature type="transmembrane region" description="Helical" evidence="12">
    <location>
        <begin position="47"/>
        <end position="68"/>
    </location>
</feature>
<evidence type="ECO:0000256" key="9">
    <source>
        <dbReference type="PIRSR" id="PIRSR005091-1"/>
    </source>
</evidence>
<keyword evidence="6 12" id="KW-1133">Transmembrane helix</keyword>
<feature type="transmembrane region" description="Helical" evidence="12">
    <location>
        <begin position="75"/>
        <end position="97"/>
    </location>
</feature>
<evidence type="ECO:0000256" key="7">
    <source>
        <dbReference type="ARBA" id="ARBA00023136"/>
    </source>
</evidence>
<evidence type="ECO:0000256" key="5">
    <source>
        <dbReference type="ARBA" id="ARBA00022692"/>
    </source>
</evidence>
<dbReference type="InterPro" id="IPR017850">
    <property type="entry name" value="Alkaline_phosphatase_core_sf"/>
</dbReference>
<dbReference type="CDD" id="cd16015">
    <property type="entry name" value="LTA_synthase"/>
    <property type="match status" value="1"/>
</dbReference>
<comment type="subcellular location">
    <subcellularLocation>
        <location evidence="1">Cell membrane</location>
        <topology evidence="1">Multi-pass membrane protein</topology>
    </subcellularLocation>
</comment>
<dbReference type="Pfam" id="PF00884">
    <property type="entry name" value="Sulfatase"/>
    <property type="match status" value="1"/>
</dbReference>
<evidence type="ECO:0000256" key="4">
    <source>
        <dbReference type="ARBA" id="ARBA00022475"/>
    </source>
</evidence>
<dbReference type="EMBL" id="CP051128">
    <property type="protein sequence ID" value="QIZ09527.1"/>
    <property type="molecule type" value="Genomic_DNA"/>
</dbReference>
<feature type="transmembrane region" description="Helical" evidence="12">
    <location>
        <begin position="129"/>
        <end position="146"/>
    </location>
</feature>
<evidence type="ECO:0000256" key="6">
    <source>
        <dbReference type="ARBA" id="ARBA00022989"/>
    </source>
</evidence>
<reference evidence="14 15" key="1">
    <citation type="submission" date="2020-04" db="EMBL/GenBank/DDBJ databases">
        <title>Genome-Wide Identification of 5-Methylcytosine Sites in Bacterial Genomes By High-Throughput Sequencing of MspJI Restriction Fragments.</title>
        <authorList>
            <person name="Wu V."/>
        </authorList>
    </citation>
    <scope>NUCLEOTIDE SEQUENCE [LARGE SCALE GENOMIC DNA]</scope>
    <source>
        <strain evidence="14 15">S2</strain>
    </source>
</reference>
<feature type="binding site" evidence="11">
    <location>
        <position position="257"/>
    </location>
    <ligand>
        <name>Mn(2+)</name>
        <dbReference type="ChEBI" id="CHEBI:29035"/>
    </ligand>
</feature>
<evidence type="ECO:0000256" key="10">
    <source>
        <dbReference type="PIRSR" id="PIRSR005091-2"/>
    </source>
</evidence>
<dbReference type="Proteomes" id="UP000501868">
    <property type="component" value="Chromosome"/>
</dbReference>
<evidence type="ECO:0000313" key="15">
    <source>
        <dbReference type="Proteomes" id="UP000501868"/>
    </source>
</evidence>
<evidence type="ECO:0000256" key="3">
    <source>
        <dbReference type="ARBA" id="ARBA00009983"/>
    </source>
</evidence>
<feature type="transmembrane region" description="Helical" evidence="12">
    <location>
        <begin position="158"/>
        <end position="175"/>
    </location>
</feature>
<feature type="binding site" evidence="11">
    <location>
        <position position="477"/>
    </location>
    <ligand>
        <name>Mn(2+)</name>
        <dbReference type="ChEBI" id="CHEBI:29035"/>
    </ligand>
</feature>
<evidence type="ECO:0000256" key="8">
    <source>
        <dbReference type="PIRNR" id="PIRNR005091"/>
    </source>
</evidence>
<comment type="pathway">
    <text evidence="2">Cell wall biogenesis; lipoteichoic acid biosynthesis.</text>
</comment>
<dbReference type="Gene3D" id="3.40.720.10">
    <property type="entry name" value="Alkaline Phosphatase, subunit A"/>
    <property type="match status" value="1"/>
</dbReference>
<feature type="active site" evidence="9">
    <location>
        <position position="302"/>
    </location>
</feature>
<dbReference type="InterPro" id="IPR000917">
    <property type="entry name" value="Sulfatase_N"/>
</dbReference>
<keyword evidence="4 8" id="KW-1003">Cell membrane</keyword>
<dbReference type="PANTHER" id="PTHR47371">
    <property type="entry name" value="LIPOTEICHOIC ACID SYNTHASE"/>
    <property type="match status" value="1"/>
</dbReference>
<proteinExistence type="inferred from homology"/>
<organism evidence="14 15">
    <name type="scientific">Priestia megaterium</name>
    <name type="common">Bacillus megaterium</name>
    <dbReference type="NCBI Taxonomy" id="1404"/>
    <lineage>
        <taxon>Bacteria</taxon>
        <taxon>Bacillati</taxon>
        <taxon>Bacillota</taxon>
        <taxon>Bacilli</taxon>
        <taxon>Bacillales</taxon>
        <taxon>Bacillaceae</taxon>
        <taxon>Priestia</taxon>
    </lineage>
</organism>
<evidence type="ECO:0000313" key="14">
    <source>
        <dbReference type="EMBL" id="QIZ09527.1"/>
    </source>
</evidence>
<dbReference type="AlphaFoldDB" id="A0A6H1P807"/>
<keyword evidence="10" id="KW-0479">Metal-binding</keyword>
<comment type="similarity">
    <text evidence="3 8">Belongs to the LTA synthase family.</text>
</comment>
<accession>A0A6H1P807</accession>
<evidence type="ECO:0000256" key="1">
    <source>
        <dbReference type="ARBA" id="ARBA00004651"/>
    </source>
</evidence>
<evidence type="ECO:0000256" key="2">
    <source>
        <dbReference type="ARBA" id="ARBA00004936"/>
    </source>
</evidence>
<dbReference type="SUPFAM" id="SSF53649">
    <property type="entry name" value="Alkaline phosphatase-like"/>
    <property type="match status" value="1"/>
</dbReference>
<evidence type="ECO:0000256" key="12">
    <source>
        <dbReference type="SAM" id="Phobius"/>
    </source>
</evidence>
<dbReference type="PIRSF" id="PIRSF005091">
    <property type="entry name" value="Mmb_sulf_HI1246"/>
    <property type="match status" value="1"/>
</dbReference>
<evidence type="ECO:0000259" key="13">
    <source>
        <dbReference type="Pfam" id="PF00884"/>
    </source>
</evidence>
<keyword evidence="7 8" id="KW-0472">Membrane</keyword>
<name>A0A6H1P807_PRIMG</name>
<gene>
    <name evidence="14" type="ORF">HFZ78_24965</name>
</gene>
<sequence length="649" mass="74385">MNKIRLPKTLTNSHITFFIAAVLLFWIKTYAAYQIEFNLGIENSLQKFLLLINPLSSALFFFGFALLFKKHSKLIMILTNFLLSFLLYANIAYYRFFNDFITVPVLMQTKTNAGQLGDSALSLMSPFDIFYFTDMFILIALALTVFKKVTVTNRKTFKIVLLFSITTFLFNLGLAEKDRPQLLSRSFDRNYLVKYLGAYNFTIYDVIQNIKSSSQRALADSSDITDVENYRKANYAAPNPKYFGKAKGMNVVYISMESFQSFMIDYKMPNGQEVTPFLNSLAHDNNTFYFDNFYHQTGQGKTSDAEFLMENSLYPMAQGAVFVNKAQNTYQAMPSILKGQGYSSAVLHGNYKTFWNRNVIYKAFGYDQFFDAEYYSMSDENTKNYGMKDKPFFKESIPLLESLKQPFYTKFISLSNHFPFEMDPEDTDFPAGDYGDTVVNQYFQSANYMDQAFEQFFNDLKANGMYDNTIIVMYGDHYGISENHNDAMAKVMGVDEITPAINAKLQRVPLFIHVPGVKGGIQHQVGGEVDVRPTVLHLLGIDTKDYMEFGSDLLSKQHRNWALFRNGDFVTSDAIQINEKCYSSLTGDLLEDSTICKDVDSKVNAELNMSDEIVYKDLLRFYKPEGYTPINPNDYEYLGPKGDKVTEEK</sequence>
<dbReference type="Gene3D" id="3.30.1120.170">
    <property type="match status" value="1"/>
</dbReference>
<feature type="binding site" evidence="11">
    <location>
        <position position="302"/>
    </location>
    <ligand>
        <name>Mn(2+)</name>
        <dbReference type="ChEBI" id="CHEBI:29035"/>
    </ligand>
</feature>
<dbReference type="GO" id="GO:0046872">
    <property type="term" value="F:metal ion binding"/>
    <property type="evidence" value="ECO:0007669"/>
    <property type="project" value="UniProtKB-KW"/>
</dbReference>
<feature type="binding site" evidence="11">
    <location>
        <position position="476"/>
    </location>
    <ligand>
        <name>Mn(2+)</name>
        <dbReference type="ChEBI" id="CHEBI:29035"/>
    </ligand>
</feature>
<protein>
    <submittedName>
        <fullName evidence="14">LTA synthase family protein</fullName>
    </submittedName>
</protein>
<dbReference type="PANTHER" id="PTHR47371:SF3">
    <property type="entry name" value="PHOSPHOGLYCEROL TRANSFERASE I"/>
    <property type="match status" value="1"/>
</dbReference>
<dbReference type="InterPro" id="IPR012160">
    <property type="entry name" value="LtaS-like"/>
</dbReference>
<dbReference type="InterPro" id="IPR050448">
    <property type="entry name" value="OpgB/LTA_synthase_biosynth"/>
</dbReference>
<feature type="binding site" evidence="10">
    <location>
        <position position="417"/>
    </location>
    <ligand>
        <name>substrate</name>
    </ligand>
</feature>
<evidence type="ECO:0000256" key="11">
    <source>
        <dbReference type="PIRSR" id="PIRSR005091-3"/>
    </source>
</evidence>
<dbReference type="GO" id="GO:0005886">
    <property type="term" value="C:plasma membrane"/>
    <property type="evidence" value="ECO:0007669"/>
    <property type="project" value="UniProtKB-SubCell"/>
</dbReference>
<reference evidence="14 15" key="2">
    <citation type="submission" date="2020-04" db="EMBL/GenBank/DDBJ databases">
        <authorList>
            <person name="Fomenkov A."/>
            <person name="Anton B.P."/>
            <person name="Roberts R.J."/>
        </authorList>
    </citation>
    <scope>NUCLEOTIDE SEQUENCE [LARGE SCALE GENOMIC DNA]</scope>
    <source>
        <strain evidence="14 15">S2</strain>
    </source>
</reference>